<gene>
    <name evidence="2" type="ORF">SORBI_3008G114401</name>
</gene>
<name>A0A1Z5R670_SORBI</name>
<dbReference type="OMA" id="WSNINTH"/>
<sequence length="367" mass="40945">MGSLDLNVDAEGYPQIQSYQHLLNASAYPNVHGLQPLRIRPAYDVGHFVPPRAALGEGGPAGARRGASRGRGGTRCSRSRAAAAAEDTNSMAGDEEDGYKAYWSNINTHVFCVLAVDHKRSGFTSNRTMTKRGFLSMAPYVGMKDGGAIDAPSWWWDMHTKVMWGMPTFFPFMEELFQTTVVDGSTSTIPRDSNYDDPRYDADGILEDEDAVDVNTNKDSMQTPRSTTSSRKRSFSTVNNATSPSKSLHVSKKASMASVMQGMVDQLEVVAEKDKKTLDAISENFCTKIKVRDEELKKKKLDKIVEVKECLNKIKELGLPNTSPKYLVATKLFKSGYNRFIFSHYDTPEERLEYLQSYCHSGNDKDR</sequence>
<feature type="region of interest" description="Disordered" evidence="1">
    <location>
        <begin position="213"/>
        <end position="250"/>
    </location>
</feature>
<feature type="region of interest" description="Disordered" evidence="1">
    <location>
        <begin position="54"/>
        <end position="93"/>
    </location>
</feature>
<dbReference type="PANTHER" id="PTHR47069:SF11">
    <property type="entry name" value="OS04G0275550 PROTEIN"/>
    <property type="match status" value="1"/>
</dbReference>
<dbReference type="PANTHER" id="PTHR47069">
    <property type="match status" value="1"/>
</dbReference>
<evidence type="ECO:0000256" key="1">
    <source>
        <dbReference type="SAM" id="MobiDB-lite"/>
    </source>
</evidence>
<keyword evidence="3" id="KW-1185">Reference proteome</keyword>
<accession>A0A1Z5R670</accession>
<protein>
    <submittedName>
        <fullName evidence="2">Uncharacterized protein</fullName>
    </submittedName>
</protein>
<dbReference type="InParanoid" id="A0A1Z5R670"/>
<evidence type="ECO:0000313" key="2">
    <source>
        <dbReference type="EMBL" id="OQU79220.1"/>
    </source>
</evidence>
<feature type="compositionally biased region" description="Polar residues" evidence="1">
    <location>
        <begin position="238"/>
        <end position="248"/>
    </location>
</feature>
<reference evidence="3" key="2">
    <citation type="journal article" date="2018" name="Plant J.">
        <title>The Sorghum bicolor reference genome: improved assembly, gene annotations, a transcriptome atlas, and signatures of genome organization.</title>
        <authorList>
            <person name="McCormick R.F."/>
            <person name="Truong S.K."/>
            <person name="Sreedasyam A."/>
            <person name="Jenkins J."/>
            <person name="Shu S."/>
            <person name="Sims D."/>
            <person name="Kennedy M."/>
            <person name="Amirebrahimi M."/>
            <person name="Weers B.D."/>
            <person name="McKinley B."/>
            <person name="Mattison A."/>
            <person name="Morishige D.T."/>
            <person name="Grimwood J."/>
            <person name="Schmutz J."/>
            <person name="Mullet J.E."/>
        </authorList>
    </citation>
    <scope>NUCLEOTIDE SEQUENCE [LARGE SCALE GENOMIC DNA]</scope>
    <source>
        <strain evidence="3">cv. BTx623</strain>
    </source>
</reference>
<dbReference type="Gramene" id="OQU79220">
    <property type="protein sequence ID" value="OQU79220"/>
    <property type="gene ID" value="SORBI_3008G114401"/>
</dbReference>
<dbReference type="FunCoup" id="A0A1Z5R670">
    <property type="interactions" value="130"/>
</dbReference>
<dbReference type="AlphaFoldDB" id="A0A1Z5R670"/>
<feature type="compositionally biased region" description="Polar residues" evidence="1">
    <location>
        <begin position="214"/>
        <end position="224"/>
    </location>
</feature>
<organism evidence="2 3">
    <name type="scientific">Sorghum bicolor</name>
    <name type="common">Sorghum</name>
    <name type="synonym">Sorghum vulgare</name>
    <dbReference type="NCBI Taxonomy" id="4558"/>
    <lineage>
        <taxon>Eukaryota</taxon>
        <taxon>Viridiplantae</taxon>
        <taxon>Streptophyta</taxon>
        <taxon>Embryophyta</taxon>
        <taxon>Tracheophyta</taxon>
        <taxon>Spermatophyta</taxon>
        <taxon>Magnoliopsida</taxon>
        <taxon>Liliopsida</taxon>
        <taxon>Poales</taxon>
        <taxon>Poaceae</taxon>
        <taxon>PACMAD clade</taxon>
        <taxon>Panicoideae</taxon>
        <taxon>Andropogonodae</taxon>
        <taxon>Andropogoneae</taxon>
        <taxon>Sorghinae</taxon>
        <taxon>Sorghum</taxon>
    </lineage>
</organism>
<evidence type="ECO:0000313" key="3">
    <source>
        <dbReference type="Proteomes" id="UP000000768"/>
    </source>
</evidence>
<dbReference type="Proteomes" id="UP000000768">
    <property type="component" value="Chromosome 8"/>
</dbReference>
<proteinExistence type="predicted"/>
<dbReference type="EMBL" id="CM000767">
    <property type="protein sequence ID" value="OQU79220.1"/>
    <property type="molecule type" value="Genomic_DNA"/>
</dbReference>
<reference evidence="2 3" key="1">
    <citation type="journal article" date="2009" name="Nature">
        <title>The Sorghum bicolor genome and the diversification of grasses.</title>
        <authorList>
            <person name="Paterson A.H."/>
            <person name="Bowers J.E."/>
            <person name="Bruggmann R."/>
            <person name="Dubchak I."/>
            <person name="Grimwood J."/>
            <person name="Gundlach H."/>
            <person name="Haberer G."/>
            <person name="Hellsten U."/>
            <person name="Mitros T."/>
            <person name="Poliakov A."/>
            <person name="Schmutz J."/>
            <person name="Spannagl M."/>
            <person name="Tang H."/>
            <person name="Wang X."/>
            <person name="Wicker T."/>
            <person name="Bharti A.K."/>
            <person name="Chapman J."/>
            <person name="Feltus F.A."/>
            <person name="Gowik U."/>
            <person name="Grigoriev I.V."/>
            <person name="Lyons E."/>
            <person name="Maher C.A."/>
            <person name="Martis M."/>
            <person name="Narechania A."/>
            <person name="Otillar R.P."/>
            <person name="Penning B.W."/>
            <person name="Salamov A.A."/>
            <person name="Wang Y."/>
            <person name="Zhang L."/>
            <person name="Carpita N.C."/>
            <person name="Freeling M."/>
            <person name="Gingle A.R."/>
            <person name="Hash C.T."/>
            <person name="Keller B."/>
            <person name="Klein P."/>
            <person name="Kresovich S."/>
            <person name="McCann M.C."/>
            <person name="Ming R."/>
            <person name="Peterson D.G."/>
            <person name="Mehboob-ur-Rahman"/>
            <person name="Ware D."/>
            <person name="Westhoff P."/>
            <person name="Mayer K.F."/>
            <person name="Messing J."/>
            <person name="Rokhsar D.S."/>
        </authorList>
    </citation>
    <scope>NUCLEOTIDE SEQUENCE [LARGE SCALE GENOMIC DNA]</scope>
    <source>
        <strain evidence="3">cv. BTx623</strain>
    </source>
</reference>
<feature type="compositionally biased region" description="Low complexity" evidence="1">
    <location>
        <begin position="74"/>
        <end position="85"/>
    </location>
</feature>